<proteinExistence type="predicted"/>
<reference evidence="1 2" key="1">
    <citation type="journal article" date="2014" name="Nat. Commun.">
        <title>Molecular traces of alternative social organization in a termite genome.</title>
        <authorList>
            <person name="Terrapon N."/>
            <person name="Li C."/>
            <person name="Robertson H.M."/>
            <person name="Ji L."/>
            <person name="Meng X."/>
            <person name="Booth W."/>
            <person name="Chen Z."/>
            <person name="Childers C.P."/>
            <person name="Glastad K.M."/>
            <person name="Gokhale K."/>
            <person name="Gowin J."/>
            <person name="Gronenberg W."/>
            <person name="Hermansen R.A."/>
            <person name="Hu H."/>
            <person name="Hunt B.G."/>
            <person name="Huylmans A.K."/>
            <person name="Khalil S.M."/>
            <person name="Mitchell R.D."/>
            <person name="Munoz-Torres M.C."/>
            <person name="Mustard J.A."/>
            <person name="Pan H."/>
            <person name="Reese J.T."/>
            <person name="Scharf M.E."/>
            <person name="Sun F."/>
            <person name="Vogel H."/>
            <person name="Xiao J."/>
            <person name="Yang W."/>
            <person name="Yang Z."/>
            <person name="Yang Z."/>
            <person name="Zhou J."/>
            <person name="Zhu J."/>
            <person name="Brent C.S."/>
            <person name="Elsik C.G."/>
            <person name="Goodisman M.A."/>
            <person name="Liberles D.A."/>
            <person name="Roe R.M."/>
            <person name="Vargo E.L."/>
            <person name="Vilcinskas A."/>
            <person name="Wang J."/>
            <person name="Bornberg-Bauer E."/>
            <person name="Korb J."/>
            <person name="Zhang G."/>
            <person name="Liebig J."/>
        </authorList>
    </citation>
    <scope>NUCLEOTIDE SEQUENCE [LARGE SCALE GENOMIC DNA]</scope>
    <source>
        <tissue evidence="1">Whole organism</tissue>
    </source>
</reference>
<accession>A0A067QUE8</accession>
<evidence type="ECO:0000313" key="2">
    <source>
        <dbReference type="Proteomes" id="UP000027135"/>
    </source>
</evidence>
<name>A0A067QUE8_ZOONE</name>
<dbReference type="AlphaFoldDB" id="A0A067QUE8"/>
<keyword evidence="2" id="KW-1185">Reference proteome</keyword>
<evidence type="ECO:0000313" key="1">
    <source>
        <dbReference type="EMBL" id="KDR13702.1"/>
    </source>
</evidence>
<dbReference type="Proteomes" id="UP000027135">
    <property type="component" value="Unassembled WGS sequence"/>
</dbReference>
<dbReference type="EMBL" id="KK852927">
    <property type="protein sequence ID" value="KDR13702.1"/>
    <property type="molecule type" value="Genomic_DNA"/>
</dbReference>
<organism evidence="1 2">
    <name type="scientific">Zootermopsis nevadensis</name>
    <name type="common">Dampwood termite</name>
    <dbReference type="NCBI Taxonomy" id="136037"/>
    <lineage>
        <taxon>Eukaryota</taxon>
        <taxon>Metazoa</taxon>
        <taxon>Ecdysozoa</taxon>
        <taxon>Arthropoda</taxon>
        <taxon>Hexapoda</taxon>
        <taxon>Insecta</taxon>
        <taxon>Pterygota</taxon>
        <taxon>Neoptera</taxon>
        <taxon>Polyneoptera</taxon>
        <taxon>Dictyoptera</taxon>
        <taxon>Blattodea</taxon>
        <taxon>Blattoidea</taxon>
        <taxon>Termitoidae</taxon>
        <taxon>Termopsidae</taxon>
        <taxon>Zootermopsis</taxon>
    </lineage>
</organism>
<sequence length="50" mass="5748">MIYYHIHSITFAKSSSQSSTKHQNVFGKYLVDSHILHQELKVTRVTKNGS</sequence>
<gene>
    <name evidence="1" type="ORF">L798_12348</name>
</gene>
<protein>
    <submittedName>
        <fullName evidence="1">Uncharacterized protein</fullName>
    </submittedName>
</protein>
<dbReference type="InParanoid" id="A0A067QUE8"/>